<comment type="caution">
    <text evidence="5">The sequence shown here is derived from an EMBL/GenBank/DDBJ whole genome shotgun (WGS) entry which is preliminary data.</text>
</comment>
<evidence type="ECO:0000259" key="3">
    <source>
        <dbReference type="Pfam" id="PF09323"/>
    </source>
</evidence>
<dbReference type="InterPro" id="IPR052955">
    <property type="entry name" value="UPF0703_membrane_permease"/>
</dbReference>
<dbReference type="PANTHER" id="PTHR40047">
    <property type="entry name" value="UPF0703 PROTEIN YCGQ"/>
    <property type="match status" value="1"/>
</dbReference>
<dbReference type="InterPro" id="IPR015402">
    <property type="entry name" value="DUF1980"/>
</dbReference>
<dbReference type="RefSeq" id="WP_379260790.1">
    <property type="nucleotide sequence ID" value="NZ_JBHUMJ010000002.1"/>
</dbReference>
<evidence type="ECO:0000256" key="2">
    <source>
        <dbReference type="SAM" id="Phobius"/>
    </source>
</evidence>
<name>A0ABW5SJD9_9BACL</name>
<dbReference type="Pfam" id="PF09323">
    <property type="entry name" value="DUF1980"/>
    <property type="match status" value="1"/>
</dbReference>
<reference evidence="6" key="1">
    <citation type="journal article" date="2019" name="Int. J. Syst. Evol. Microbiol.">
        <title>The Global Catalogue of Microorganisms (GCM) 10K type strain sequencing project: providing services to taxonomists for standard genome sequencing and annotation.</title>
        <authorList>
            <consortium name="The Broad Institute Genomics Platform"/>
            <consortium name="The Broad Institute Genome Sequencing Center for Infectious Disease"/>
            <person name="Wu L."/>
            <person name="Ma J."/>
        </authorList>
    </citation>
    <scope>NUCLEOTIDE SEQUENCE [LARGE SCALE GENOMIC DNA]</scope>
    <source>
        <strain evidence="6">KCTC 33849</strain>
    </source>
</reference>
<feature type="transmembrane region" description="Helical" evidence="2">
    <location>
        <begin position="40"/>
        <end position="57"/>
    </location>
</feature>
<evidence type="ECO:0000313" key="6">
    <source>
        <dbReference type="Proteomes" id="UP001597540"/>
    </source>
</evidence>
<dbReference type="InterPro" id="IPR048493">
    <property type="entry name" value="DUF1980_N"/>
</dbReference>
<organism evidence="5 6">
    <name type="scientific">Paenibacillus shunpengii</name>
    <dbReference type="NCBI Taxonomy" id="2054424"/>
    <lineage>
        <taxon>Bacteria</taxon>
        <taxon>Bacillati</taxon>
        <taxon>Bacillota</taxon>
        <taxon>Bacilli</taxon>
        <taxon>Bacillales</taxon>
        <taxon>Paenibacillaceae</taxon>
        <taxon>Paenibacillus</taxon>
    </lineage>
</organism>
<feature type="region of interest" description="Disordered" evidence="1">
    <location>
        <begin position="73"/>
        <end position="129"/>
    </location>
</feature>
<feature type="compositionally biased region" description="Basic and acidic residues" evidence="1">
    <location>
        <begin position="120"/>
        <end position="129"/>
    </location>
</feature>
<feature type="domain" description="DUF1980" evidence="4">
    <location>
        <begin position="229"/>
        <end position="364"/>
    </location>
</feature>
<dbReference type="PANTHER" id="PTHR40047:SF1">
    <property type="entry name" value="UPF0703 PROTEIN YCGQ"/>
    <property type="match status" value="1"/>
</dbReference>
<dbReference type="NCBIfam" id="TIGR03943">
    <property type="entry name" value="TIGR03943 family putative permease subunit"/>
    <property type="match status" value="1"/>
</dbReference>
<feature type="domain" description="DUF1980" evidence="3">
    <location>
        <begin position="11"/>
        <end position="170"/>
    </location>
</feature>
<dbReference type="Proteomes" id="UP001597540">
    <property type="component" value="Unassembled WGS sequence"/>
</dbReference>
<dbReference type="EMBL" id="JBHUMJ010000002">
    <property type="protein sequence ID" value="MFD2699897.1"/>
    <property type="molecule type" value="Genomic_DNA"/>
</dbReference>
<evidence type="ECO:0000256" key="1">
    <source>
        <dbReference type="SAM" id="MobiDB-lite"/>
    </source>
</evidence>
<keyword evidence="6" id="KW-1185">Reference proteome</keyword>
<protein>
    <submittedName>
        <fullName evidence="5">TIGR03943 family putative permease subunit</fullName>
    </submittedName>
</protein>
<feature type="compositionally biased region" description="Basic and acidic residues" evidence="1">
    <location>
        <begin position="73"/>
        <end position="105"/>
    </location>
</feature>
<proteinExistence type="predicted"/>
<keyword evidence="2" id="KW-1133">Transmembrane helix</keyword>
<keyword evidence="2" id="KW-0812">Transmembrane</keyword>
<dbReference type="Pfam" id="PF21537">
    <property type="entry name" value="DUF1980_C"/>
    <property type="match status" value="1"/>
</dbReference>
<keyword evidence="2" id="KW-0472">Membrane</keyword>
<sequence length="370" mass="42030">MNIKWNGQQLFRAGILLLFSIMLFQLHFTGEILKFVNPKYEPLSLSAAVLFACLFLIQLGRGWDEVSHEHNLHEHGHHEHIDHEHNHHEHVHHEHEHHEHLHHPSIENQDDSMQRHAPHHCGDDHCHHDHGDGKLNYKKLITYAIIIFPLAAGFLVPPQVLNASIADKKGGLMLLTGSQQNSEATETTQSTASNGELALNTQPTDLIELPGYEEAVTDEHAEDEGVMENTVSRDEFNQMMSDLEDKQSIVMEEHIFASYFERIANTPDEYAGRSIQLSGFVFRDEELSDNQLVISRFLITHCIADAALIGFLAEFPQAARLDEDTWIEATGVIDTTVHNGTRLPMIRITEWKESAAPDQPYVYPLSVRIL</sequence>
<feature type="transmembrane region" description="Helical" evidence="2">
    <location>
        <begin position="140"/>
        <end position="157"/>
    </location>
</feature>
<accession>A0ABW5SJD9</accession>
<dbReference type="InterPro" id="IPR048447">
    <property type="entry name" value="DUF1980_C"/>
</dbReference>
<evidence type="ECO:0000259" key="4">
    <source>
        <dbReference type="Pfam" id="PF21537"/>
    </source>
</evidence>
<evidence type="ECO:0000313" key="5">
    <source>
        <dbReference type="EMBL" id="MFD2699897.1"/>
    </source>
</evidence>
<gene>
    <name evidence="5" type="ORF">ACFSVM_05415</name>
</gene>
<feature type="transmembrane region" description="Helical" evidence="2">
    <location>
        <begin position="9"/>
        <end position="28"/>
    </location>
</feature>